<organism evidence="1 2">
    <name type="scientific">Thioclava marina</name>
    <dbReference type="NCBI Taxonomy" id="1915077"/>
    <lineage>
        <taxon>Bacteria</taxon>
        <taxon>Pseudomonadati</taxon>
        <taxon>Pseudomonadota</taxon>
        <taxon>Alphaproteobacteria</taxon>
        <taxon>Rhodobacterales</taxon>
        <taxon>Paracoccaceae</taxon>
        <taxon>Thioclava</taxon>
    </lineage>
</organism>
<reference evidence="1 2" key="1">
    <citation type="submission" date="2016-11" db="EMBL/GenBank/DDBJ databases">
        <title>A multilocus sequence analysis scheme for characterization of bacteria in the genus Thioclava.</title>
        <authorList>
            <person name="Liu Y."/>
            <person name="Shao Z."/>
        </authorList>
    </citation>
    <scope>NUCLEOTIDE SEQUENCE [LARGE SCALE GENOMIC DNA]</scope>
    <source>
        <strain evidence="1 2">11.10-0-13</strain>
    </source>
</reference>
<dbReference type="RefSeq" id="WP_078530374.1">
    <property type="nucleotide sequence ID" value="NZ_MPZS01000002.1"/>
</dbReference>
<name>A0ABX3MK15_9RHOB</name>
<keyword evidence="2" id="KW-1185">Reference proteome</keyword>
<evidence type="ECO:0000313" key="2">
    <source>
        <dbReference type="Proteomes" id="UP000242224"/>
    </source>
</evidence>
<dbReference type="Gene3D" id="3.40.50.2300">
    <property type="match status" value="1"/>
</dbReference>
<dbReference type="InterPro" id="IPR011006">
    <property type="entry name" value="CheY-like_superfamily"/>
</dbReference>
<gene>
    <name evidence="1" type="ORF">BMG00_12555</name>
</gene>
<dbReference type="Proteomes" id="UP000242224">
    <property type="component" value="Unassembled WGS sequence"/>
</dbReference>
<accession>A0ABX3MK15</accession>
<evidence type="ECO:0000313" key="1">
    <source>
        <dbReference type="EMBL" id="OOY11905.1"/>
    </source>
</evidence>
<comment type="caution">
    <text evidence="1">The sequence shown here is derived from an EMBL/GenBank/DDBJ whole genome shotgun (WGS) entry which is preliminary data.</text>
</comment>
<protein>
    <recommendedName>
        <fullName evidence="3">Response regulatory domain-containing protein</fullName>
    </recommendedName>
</protein>
<sequence>MLSSEIGQICKREDAELLVCSEGLLATSWLALHSEEIDVLMVDGDYLGEIEDTIDFCLRVRRASPALPVILVSSEMRADDFTCERMQACDVTLKSPISEVRLKNAIRAARQNNAFFLSRQQNQISRQNFAS</sequence>
<dbReference type="EMBL" id="MPZS01000002">
    <property type="protein sequence ID" value="OOY11905.1"/>
    <property type="molecule type" value="Genomic_DNA"/>
</dbReference>
<evidence type="ECO:0008006" key="3">
    <source>
        <dbReference type="Google" id="ProtNLM"/>
    </source>
</evidence>
<dbReference type="SUPFAM" id="SSF52172">
    <property type="entry name" value="CheY-like"/>
    <property type="match status" value="1"/>
</dbReference>
<proteinExistence type="predicted"/>